<keyword evidence="1" id="KW-1133">Transmembrane helix</keyword>
<dbReference type="Proteomes" id="UP000542811">
    <property type="component" value="Unassembled WGS sequence"/>
</dbReference>
<dbReference type="EMBL" id="JACHXX010000001">
    <property type="protein sequence ID" value="MBB3160226.1"/>
    <property type="molecule type" value="Genomic_DNA"/>
</dbReference>
<feature type="transmembrane region" description="Helical" evidence="1">
    <location>
        <begin position="40"/>
        <end position="61"/>
    </location>
</feature>
<sequence>MLIFGSMFEVDQWSTDGGRHCSIFSAETHRLAASLSAMRFLAVIITGLAFAAPAAHAFALLNKIGMAKADYFIAQQAYTGWWVVGLLLPLALLANIGNAVALRADGTAMMLSVAAAALIALNLVIFMVFTQPANAATENWTVQPENWESLRAQWEYSHAVNAAVTLLAFCCATLASLR</sequence>
<protein>
    <recommendedName>
        <fullName evidence="4">DUF1772 domain-containing protein</fullName>
    </recommendedName>
</protein>
<accession>A0ABR6G1T9</accession>
<evidence type="ECO:0000313" key="2">
    <source>
        <dbReference type="EMBL" id="MBB3160226.1"/>
    </source>
</evidence>
<reference evidence="2 3" key="1">
    <citation type="submission" date="2020-08" db="EMBL/GenBank/DDBJ databases">
        <title>Genomic Encyclopedia of Type Strains, Phase III (KMG-III): the genomes of soil and plant-associated and newly described type strains.</title>
        <authorList>
            <person name="Whitman W."/>
        </authorList>
    </citation>
    <scope>NUCLEOTIDE SEQUENCE [LARGE SCALE GENOMIC DNA]</scope>
    <source>
        <strain evidence="2 3">CECT 8280</strain>
    </source>
</reference>
<feature type="transmembrane region" description="Helical" evidence="1">
    <location>
        <begin position="81"/>
        <end position="101"/>
    </location>
</feature>
<evidence type="ECO:0000256" key="1">
    <source>
        <dbReference type="SAM" id="Phobius"/>
    </source>
</evidence>
<evidence type="ECO:0008006" key="4">
    <source>
        <dbReference type="Google" id="ProtNLM"/>
    </source>
</evidence>
<keyword evidence="1" id="KW-0812">Transmembrane</keyword>
<keyword evidence="3" id="KW-1185">Reference proteome</keyword>
<organism evidence="2 3">
    <name type="scientific">Rhizobium laguerreae</name>
    <dbReference type="NCBI Taxonomy" id="1076926"/>
    <lineage>
        <taxon>Bacteria</taxon>
        <taxon>Pseudomonadati</taxon>
        <taxon>Pseudomonadota</taxon>
        <taxon>Alphaproteobacteria</taxon>
        <taxon>Hyphomicrobiales</taxon>
        <taxon>Rhizobiaceae</taxon>
        <taxon>Rhizobium/Agrobacterium group</taxon>
        <taxon>Rhizobium</taxon>
    </lineage>
</organism>
<dbReference type="RefSeq" id="WP_245310415.1">
    <property type="nucleotide sequence ID" value="NZ_JAAXRQ010000023.1"/>
</dbReference>
<gene>
    <name evidence="2" type="ORF">FHS25_000658</name>
</gene>
<proteinExistence type="predicted"/>
<name>A0ABR6G1T9_9HYPH</name>
<evidence type="ECO:0000313" key="3">
    <source>
        <dbReference type="Proteomes" id="UP000542811"/>
    </source>
</evidence>
<comment type="caution">
    <text evidence="2">The sequence shown here is derived from an EMBL/GenBank/DDBJ whole genome shotgun (WGS) entry which is preliminary data.</text>
</comment>
<feature type="transmembrane region" description="Helical" evidence="1">
    <location>
        <begin position="108"/>
        <end position="129"/>
    </location>
</feature>
<keyword evidence="1" id="KW-0472">Membrane</keyword>